<dbReference type="SMART" id="SM00382">
    <property type="entry name" value="AAA"/>
    <property type="match status" value="1"/>
</dbReference>
<name>A0A9W6J2K8_9HYPH</name>
<evidence type="ECO:0000259" key="6">
    <source>
        <dbReference type="PROSITE" id="PS50893"/>
    </source>
</evidence>
<comment type="similarity">
    <text evidence="1">Belongs to the ABC transporter superfamily.</text>
</comment>
<keyword evidence="4 7" id="KW-0067">ATP-binding</keyword>
<evidence type="ECO:0000313" key="7">
    <source>
        <dbReference type="EMBL" id="GLK68568.1"/>
    </source>
</evidence>
<dbReference type="InterPro" id="IPR027417">
    <property type="entry name" value="P-loop_NTPase"/>
</dbReference>
<gene>
    <name evidence="7" type="ORF">GCM10008179_22060</name>
</gene>
<evidence type="ECO:0000256" key="1">
    <source>
        <dbReference type="ARBA" id="ARBA00005417"/>
    </source>
</evidence>
<reference evidence="7" key="1">
    <citation type="journal article" date="2014" name="Int. J. Syst. Evol. Microbiol.">
        <title>Complete genome sequence of Corynebacterium casei LMG S-19264T (=DSM 44701T), isolated from a smear-ripened cheese.</title>
        <authorList>
            <consortium name="US DOE Joint Genome Institute (JGI-PGF)"/>
            <person name="Walter F."/>
            <person name="Albersmeier A."/>
            <person name="Kalinowski J."/>
            <person name="Ruckert C."/>
        </authorList>
    </citation>
    <scope>NUCLEOTIDE SEQUENCE</scope>
    <source>
        <strain evidence="7">VKM B-2347</strain>
    </source>
</reference>
<evidence type="ECO:0000313" key="8">
    <source>
        <dbReference type="Proteomes" id="UP001143372"/>
    </source>
</evidence>
<comment type="caution">
    <text evidence="7">The sequence shown here is derived from an EMBL/GenBank/DDBJ whole genome shotgun (WGS) entry which is preliminary data.</text>
</comment>
<dbReference type="GO" id="GO:0015807">
    <property type="term" value="P:L-amino acid transport"/>
    <property type="evidence" value="ECO:0007669"/>
    <property type="project" value="TreeGrafter"/>
</dbReference>
<keyword evidence="5" id="KW-0029">Amino-acid transport</keyword>
<dbReference type="RefSeq" id="WP_271168799.1">
    <property type="nucleotide sequence ID" value="NZ_BSFI01000008.1"/>
</dbReference>
<dbReference type="EMBL" id="BSFI01000008">
    <property type="protein sequence ID" value="GLK68568.1"/>
    <property type="molecule type" value="Genomic_DNA"/>
</dbReference>
<dbReference type="CDD" id="cd03224">
    <property type="entry name" value="ABC_TM1139_LivF_branched"/>
    <property type="match status" value="1"/>
</dbReference>
<dbReference type="InterPro" id="IPR003439">
    <property type="entry name" value="ABC_transporter-like_ATP-bd"/>
</dbReference>
<accession>A0A9W6J2K8</accession>
<evidence type="ECO:0000256" key="3">
    <source>
        <dbReference type="ARBA" id="ARBA00022741"/>
    </source>
</evidence>
<evidence type="ECO:0000256" key="5">
    <source>
        <dbReference type="ARBA" id="ARBA00022970"/>
    </source>
</evidence>
<dbReference type="InterPro" id="IPR017871">
    <property type="entry name" value="ABC_transporter-like_CS"/>
</dbReference>
<feature type="domain" description="ABC transporter" evidence="6">
    <location>
        <begin position="16"/>
        <end position="242"/>
    </location>
</feature>
<keyword evidence="8" id="KW-1185">Reference proteome</keyword>
<evidence type="ECO:0000256" key="2">
    <source>
        <dbReference type="ARBA" id="ARBA00022448"/>
    </source>
</evidence>
<evidence type="ECO:0000256" key="4">
    <source>
        <dbReference type="ARBA" id="ARBA00022840"/>
    </source>
</evidence>
<dbReference type="GO" id="GO:0015658">
    <property type="term" value="F:branched-chain amino acid transmembrane transporter activity"/>
    <property type="evidence" value="ECO:0007669"/>
    <property type="project" value="TreeGrafter"/>
</dbReference>
<keyword evidence="3" id="KW-0547">Nucleotide-binding</keyword>
<dbReference type="PROSITE" id="PS50893">
    <property type="entry name" value="ABC_TRANSPORTER_2"/>
    <property type="match status" value="1"/>
</dbReference>
<keyword evidence="2" id="KW-0813">Transport</keyword>
<dbReference type="Pfam" id="PF00005">
    <property type="entry name" value="ABC_tran"/>
    <property type="match status" value="1"/>
</dbReference>
<dbReference type="InterPro" id="IPR052156">
    <property type="entry name" value="BCAA_Transport_ATP-bd_LivF"/>
</dbReference>
<protein>
    <submittedName>
        <fullName evidence="7">ABC transporter ATP-binding protein</fullName>
    </submittedName>
</protein>
<proteinExistence type="inferred from homology"/>
<dbReference type="PANTHER" id="PTHR43820:SF2">
    <property type="entry name" value="ABC TRANSPORTER ATP-BINDING PROTEIN"/>
    <property type="match status" value="1"/>
</dbReference>
<dbReference type="AlphaFoldDB" id="A0A9W6J2K8"/>
<dbReference type="SUPFAM" id="SSF52540">
    <property type="entry name" value="P-loop containing nucleoside triphosphate hydrolases"/>
    <property type="match status" value="1"/>
</dbReference>
<dbReference type="Proteomes" id="UP001143372">
    <property type="component" value="Unassembled WGS sequence"/>
</dbReference>
<dbReference type="GO" id="GO:0016887">
    <property type="term" value="F:ATP hydrolysis activity"/>
    <property type="evidence" value="ECO:0007669"/>
    <property type="project" value="InterPro"/>
</dbReference>
<dbReference type="PANTHER" id="PTHR43820">
    <property type="entry name" value="HIGH-AFFINITY BRANCHED-CHAIN AMINO ACID TRANSPORT ATP-BINDING PROTEIN LIVF"/>
    <property type="match status" value="1"/>
</dbReference>
<sequence>MADAARKVEAPAGGDLVLEGVTSGYGAVSVVKGVSLRVAPGEIVALLGKNGMGKTTLLKTILGMTPLSGGAIAVDGASVAGLSPAKLVALGVGYAPQELALFQDLSIRDNLRLALSSDKRLPEALERVFGHFPFLADRLSQHAGTLSGGEQKMLILARALMLKPRLLLIDEISEGLQPSVVDRIATALAHERAASGASMLIVEQNLDFALRVADRWAVLKLGEIDDEGGVDETARSRALAHLGV</sequence>
<organism evidence="7 8">
    <name type="scientific">Hansschlegelia plantiphila</name>
    <dbReference type="NCBI Taxonomy" id="374655"/>
    <lineage>
        <taxon>Bacteria</taxon>
        <taxon>Pseudomonadati</taxon>
        <taxon>Pseudomonadota</taxon>
        <taxon>Alphaproteobacteria</taxon>
        <taxon>Hyphomicrobiales</taxon>
        <taxon>Methylopilaceae</taxon>
        <taxon>Hansschlegelia</taxon>
    </lineage>
</organism>
<reference evidence="7" key="2">
    <citation type="submission" date="2023-01" db="EMBL/GenBank/DDBJ databases">
        <authorList>
            <person name="Sun Q."/>
            <person name="Evtushenko L."/>
        </authorList>
    </citation>
    <scope>NUCLEOTIDE SEQUENCE</scope>
    <source>
        <strain evidence="7">VKM B-2347</strain>
    </source>
</reference>
<dbReference type="Gene3D" id="3.40.50.300">
    <property type="entry name" value="P-loop containing nucleotide triphosphate hydrolases"/>
    <property type="match status" value="1"/>
</dbReference>
<dbReference type="InterPro" id="IPR003593">
    <property type="entry name" value="AAA+_ATPase"/>
</dbReference>
<dbReference type="GO" id="GO:0005524">
    <property type="term" value="F:ATP binding"/>
    <property type="evidence" value="ECO:0007669"/>
    <property type="project" value="UniProtKB-KW"/>
</dbReference>
<dbReference type="PROSITE" id="PS00211">
    <property type="entry name" value="ABC_TRANSPORTER_1"/>
    <property type="match status" value="1"/>
</dbReference>